<gene>
    <name evidence="1" type="ORF">KUTeg_005013</name>
</gene>
<name>A0ABQ9FIJ7_TEGGR</name>
<dbReference type="Proteomes" id="UP001217089">
    <property type="component" value="Unassembled WGS sequence"/>
</dbReference>
<sequence length="255" mass="29717">MDLYSVSMETIQLPLFSQLKKYYPGYKHHGGRYHNNHLIWLIGCDRKQLLKDTSALRLSYSLNKIEGKHSLGKELIRLSKYGKDSVTGRDGLQYIYHPIAYGPYLADKYGYPSVSKLHQLYPKDTKKKFWGKQGILRVITYTKHSNLPKGHVALWDCNHFHQSKDWIAKHSLITVEFWESPDSNCTGHDIAMETKKFPQQNEVLNTWQRIKALGKYKPHHRQFNAVLPDYQTNVHIRHAKHRGFSNFARLAKSGV</sequence>
<evidence type="ECO:0000313" key="1">
    <source>
        <dbReference type="EMBL" id="KAJ8317109.1"/>
    </source>
</evidence>
<organism evidence="1 2">
    <name type="scientific">Tegillarca granosa</name>
    <name type="common">Malaysian cockle</name>
    <name type="synonym">Anadara granosa</name>
    <dbReference type="NCBI Taxonomy" id="220873"/>
    <lineage>
        <taxon>Eukaryota</taxon>
        <taxon>Metazoa</taxon>
        <taxon>Spiralia</taxon>
        <taxon>Lophotrochozoa</taxon>
        <taxon>Mollusca</taxon>
        <taxon>Bivalvia</taxon>
        <taxon>Autobranchia</taxon>
        <taxon>Pteriomorphia</taxon>
        <taxon>Arcoida</taxon>
        <taxon>Arcoidea</taxon>
        <taxon>Arcidae</taxon>
        <taxon>Tegillarca</taxon>
    </lineage>
</organism>
<proteinExistence type="predicted"/>
<dbReference type="EMBL" id="JARBDR010000246">
    <property type="protein sequence ID" value="KAJ8317109.1"/>
    <property type="molecule type" value="Genomic_DNA"/>
</dbReference>
<comment type="caution">
    <text evidence="1">The sequence shown here is derived from an EMBL/GenBank/DDBJ whole genome shotgun (WGS) entry which is preliminary data.</text>
</comment>
<dbReference type="Gene3D" id="3.90.1720.70">
    <property type="match status" value="1"/>
</dbReference>
<reference evidence="1 2" key="1">
    <citation type="submission" date="2022-12" db="EMBL/GenBank/DDBJ databases">
        <title>Chromosome-level genome of Tegillarca granosa.</title>
        <authorList>
            <person name="Kim J."/>
        </authorList>
    </citation>
    <scope>NUCLEOTIDE SEQUENCE [LARGE SCALE GENOMIC DNA]</scope>
    <source>
        <strain evidence="1">Teg-2019</strain>
        <tissue evidence="1">Adductor muscle</tissue>
    </source>
</reference>
<keyword evidence="2" id="KW-1185">Reference proteome</keyword>
<evidence type="ECO:0000313" key="2">
    <source>
        <dbReference type="Proteomes" id="UP001217089"/>
    </source>
</evidence>
<protein>
    <submittedName>
        <fullName evidence="1">Uncharacterized protein</fullName>
    </submittedName>
</protein>
<accession>A0ABQ9FIJ7</accession>